<sequence length="593" mass="63815">MLHVTDSQTSVPRPIRERVEQLIRDRQRALGEDRRISPSVLQSWLRSVRYGLSPAQVGPCGESTPEQDMRLLDAAVTVMRTRIDGLTAAESCLFLTNAAGVILRHWVGDDALMARLAKLDIEPGFLVSETTLGTTSGSTLITATPTFVRGPEHFGMQFLEFTSAGMVITHPVTQRIVGSINLISRFRDTSPLAVPWVCDIATEVERCLLDAATTAEQGLMRAFVNERRDARHAVVAVNEKTVVANAAATRMLGSVDQAVLWEYAARVLSDPGAADQPAALGGPRPVVIDHHTVVSDGSVIGVVLKLKRAEVRNTEGPAIVELPGMVGHSERWTALLNQLARTHASPGVLLVGERGVGKSAIARACCTTSYREIDAAASAADPQWVTNIAAPALNAPDHSTVIIHHLDQLAPAMVTSLCDALTHRPAPSRVFATSATWPHRDHATDPALVTFPTVISVPPLSERSADLPVLVAHFTAEAGADREPVQWMPDALRALARVDWSDNIAGLKRLVTQIVSETGYSYISAKELPTHLAAITSRRRLVGLERAEATAIVDAIKTAGGNKHQAAAKLGIARSTLYRKMRSLGIDMDDAVL</sequence>
<dbReference type="Gene3D" id="3.30.450.40">
    <property type="match status" value="1"/>
</dbReference>
<evidence type="ECO:0000313" key="6">
    <source>
        <dbReference type="EMBL" id="EJZ15618.1"/>
    </source>
</evidence>
<dbReference type="SUPFAM" id="SSF46689">
    <property type="entry name" value="Homeodomain-like"/>
    <property type="match status" value="1"/>
</dbReference>
<organism evidence="6 7">
    <name type="scientific">Mycolicibacterium fortuitum subsp. fortuitum DSM 46621 = ATCC 6841 = JCM 6387</name>
    <dbReference type="NCBI Taxonomy" id="1214102"/>
    <lineage>
        <taxon>Bacteria</taxon>
        <taxon>Bacillati</taxon>
        <taxon>Actinomycetota</taxon>
        <taxon>Actinomycetes</taxon>
        <taxon>Mycobacteriales</taxon>
        <taxon>Mycobacteriaceae</taxon>
        <taxon>Mycolicibacterium</taxon>
    </lineage>
</organism>
<dbReference type="HOGENOM" id="CLU_000445_8_12_11"/>
<dbReference type="EMBL" id="ALQB01000009">
    <property type="protein sequence ID" value="EJZ15618.1"/>
    <property type="molecule type" value="Genomic_DNA"/>
</dbReference>
<dbReference type="AlphaFoldDB" id="K0VKY7"/>
<evidence type="ECO:0000256" key="4">
    <source>
        <dbReference type="ARBA" id="ARBA00023163"/>
    </source>
</evidence>
<dbReference type="PANTHER" id="PTHR32071">
    <property type="entry name" value="TRANSCRIPTIONAL REGULATORY PROTEIN"/>
    <property type="match status" value="1"/>
</dbReference>
<dbReference type="InterPro" id="IPR002078">
    <property type="entry name" value="Sigma_54_int"/>
</dbReference>
<keyword evidence="4" id="KW-0804">Transcription</keyword>
<evidence type="ECO:0000313" key="7">
    <source>
        <dbReference type="Proteomes" id="UP000006043"/>
    </source>
</evidence>
<comment type="caution">
    <text evidence="6">The sequence shown here is derived from an EMBL/GenBank/DDBJ whole genome shotgun (WGS) entry which is preliminary data.</text>
</comment>
<dbReference type="PATRIC" id="fig|1214102.3.peg.781"/>
<gene>
    <name evidence="6" type="ORF">MFORT_03906</name>
</gene>
<dbReference type="Gene3D" id="1.10.8.60">
    <property type="match status" value="1"/>
</dbReference>
<dbReference type="RefSeq" id="WP_003881571.1">
    <property type="nucleotide sequence ID" value="NZ_JH814726.1"/>
</dbReference>
<dbReference type="Gene3D" id="3.40.50.300">
    <property type="entry name" value="P-loop containing nucleotide triphosphate hydrolases"/>
    <property type="match status" value="1"/>
</dbReference>
<dbReference type="InterPro" id="IPR058031">
    <property type="entry name" value="AAA_lid_NorR"/>
</dbReference>
<dbReference type="PROSITE" id="PS50045">
    <property type="entry name" value="SIGMA54_INTERACT_4"/>
    <property type="match status" value="1"/>
</dbReference>
<proteinExistence type="predicted"/>
<dbReference type="InterPro" id="IPR002197">
    <property type="entry name" value="HTH_Fis"/>
</dbReference>
<dbReference type="Pfam" id="PF25601">
    <property type="entry name" value="AAA_lid_14"/>
    <property type="match status" value="1"/>
</dbReference>
<evidence type="ECO:0000259" key="5">
    <source>
        <dbReference type="PROSITE" id="PS50045"/>
    </source>
</evidence>
<feature type="domain" description="Sigma-54 factor interaction" evidence="5">
    <location>
        <begin position="455"/>
        <end position="516"/>
    </location>
</feature>
<keyword evidence="1" id="KW-0547">Nucleotide-binding</keyword>
<dbReference type="InterPro" id="IPR029016">
    <property type="entry name" value="GAF-like_dom_sf"/>
</dbReference>
<dbReference type="Gene3D" id="1.10.10.60">
    <property type="entry name" value="Homeodomain-like"/>
    <property type="match status" value="1"/>
</dbReference>
<dbReference type="PANTHER" id="PTHR32071:SF122">
    <property type="entry name" value="SIGMA FACTOR"/>
    <property type="match status" value="1"/>
</dbReference>
<dbReference type="GO" id="GO:0043565">
    <property type="term" value="F:sequence-specific DNA binding"/>
    <property type="evidence" value="ECO:0007669"/>
    <property type="project" value="InterPro"/>
</dbReference>
<dbReference type="Pfam" id="PF02954">
    <property type="entry name" value="HTH_8"/>
    <property type="match status" value="1"/>
</dbReference>
<dbReference type="InterPro" id="IPR027417">
    <property type="entry name" value="P-loop_NTPase"/>
</dbReference>
<evidence type="ECO:0000256" key="2">
    <source>
        <dbReference type="ARBA" id="ARBA00022840"/>
    </source>
</evidence>
<dbReference type="InterPro" id="IPR009057">
    <property type="entry name" value="Homeodomain-like_sf"/>
</dbReference>
<dbReference type="GO" id="GO:0006355">
    <property type="term" value="P:regulation of DNA-templated transcription"/>
    <property type="evidence" value="ECO:0007669"/>
    <property type="project" value="InterPro"/>
</dbReference>
<keyword evidence="3" id="KW-0805">Transcription regulation</keyword>
<keyword evidence="2" id="KW-0067">ATP-binding</keyword>
<dbReference type="SUPFAM" id="SSF52540">
    <property type="entry name" value="P-loop containing nucleoside triphosphate hydrolases"/>
    <property type="match status" value="1"/>
</dbReference>
<reference evidence="6 7" key="1">
    <citation type="journal article" date="2012" name="J. Bacteriol.">
        <title>Complete Genome Sequence of Mycobacterium fortuitum subsp. fortuitum Type Strain DSM46621.</title>
        <authorList>
            <person name="Ho Y.S."/>
            <person name="Adroub S.A."/>
            <person name="Aleisa F."/>
            <person name="Mahmood H."/>
            <person name="Othoum G."/>
            <person name="Rashid F."/>
            <person name="Zaher M."/>
            <person name="Ali S."/>
            <person name="Bitter W."/>
            <person name="Pain A."/>
            <person name="Abdallah A.M."/>
        </authorList>
    </citation>
    <scope>NUCLEOTIDE SEQUENCE [LARGE SCALE GENOMIC DNA]</scope>
    <source>
        <strain evidence="7">DSM46621</strain>
    </source>
</reference>
<name>K0VKY7_MYCFO</name>
<evidence type="ECO:0000256" key="1">
    <source>
        <dbReference type="ARBA" id="ARBA00022741"/>
    </source>
</evidence>
<protein>
    <submittedName>
        <fullName evidence="6">Fis family transcriptional regulator</fullName>
    </submittedName>
</protein>
<dbReference type="GO" id="GO:0005524">
    <property type="term" value="F:ATP binding"/>
    <property type="evidence" value="ECO:0007669"/>
    <property type="project" value="UniProtKB-KW"/>
</dbReference>
<dbReference type="Proteomes" id="UP000006043">
    <property type="component" value="Unassembled WGS sequence"/>
</dbReference>
<dbReference type="PRINTS" id="PR01590">
    <property type="entry name" value="HTHFIS"/>
</dbReference>
<accession>K0VKY7</accession>
<dbReference type="GeneID" id="93410850"/>
<evidence type="ECO:0000256" key="3">
    <source>
        <dbReference type="ARBA" id="ARBA00023015"/>
    </source>
</evidence>